<evidence type="ECO:0000259" key="9">
    <source>
        <dbReference type="Pfam" id="PF10502"/>
    </source>
</evidence>
<evidence type="ECO:0000256" key="2">
    <source>
        <dbReference type="ARBA" id="ARBA00004401"/>
    </source>
</evidence>
<dbReference type="EC" id="3.4.21.89" evidence="4 7"/>
<dbReference type="GO" id="GO:0004252">
    <property type="term" value="F:serine-type endopeptidase activity"/>
    <property type="evidence" value="ECO:0007669"/>
    <property type="project" value="InterPro"/>
</dbReference>
<proteinExistence type="inferred from homology"/>
<dbReference type="InterPro" id="IPR000223">
    <property type="entry name" value="Pept_S26A_signal_pept_1"/>
</dbReference>
<sequence length="254" mass="27645">MAFRDEEATSSGLWYPDGRQATSAPVPPRHAFDRPGGRGSTKGSHPRLGERGFLPEFLFELVTLLAVVAVLRIFLFSIYVIPSGSMENTLGVGDRILTTHRLTRSMVAPRRGDVVVFTDPANWLGEESAPSFRGSHLVKRLIGMPGDTVACKGHGAPVTVNGVALDESSYLRPGVEPSSFAFKVKVDPGYVFVMGDNRSNSADSRLHKDDGHNGLVPMDNIKGTALLTYYPVGSWKLLNNQHKVFDAVPEPTQD</sequence>
<dbReference type="InterPro" id="IPR019533">
    <property type="entry name" value="Peptidase_S26"/>
</dbReference>
<dbReference type="Gene3D" id="2.10.109.10">
    <property type="entry name" value="Umud Fragment, subunit A"/>
    <property type="match status" value="1"/>
</dbReference>
<comment type="similarity">
    <text evidence="3 7">Belongs to the peptidase S26 family.</text>
</comment>
<dbReference type="MEROPS" id="S26.025"/>
<evidence type="ECO:0000256" key="8">
    <source>
        <dbReference type="SAM" id="MobiDB-lite"/>
    </source>
</evidence>
<dbReference type="GO" id="GO:0005886">
    <property type="term" value="C:plasma membrane"/>
    <property type="evidence" value="ECO:0007669"/>
    <property type="project" value="UniProtKB-SubCell"/>
</dbReference>
<organism evidence="10 11">
    <name type="scientific">Bifidobacterium mellis</name>
    <dbReference type="NCBI Taxonomy" id="1293823"/>
    <lineage>
        <taxon>Bacteria</taxon>
        <taxon>Bacillati</taxon>
        <taxon>Actinomycetota</taxon>
        <taxon>Actinomycetes</taxon>
        <taxon>Bifidobacteriales</taxon>
        <taxon>Bifidobacteriaceae</taxon>
        <taxon>Bifidobacterium</taxon>
    </lineage>
</organism>
<keyword evidence="7" id="KW-0812">Transmembrane</keyword>
<comment type="subcellular location">
    <subcellularLocation>
        <location evidence="2">Cell membrane</location>
        <topology evidence="2">Single-pass type II membrane protein</topology>
    </subcellularLocation>
    <subcellularLocation>
        <location evidence="7">Membrane</location>
        <topology evidence="7">Single-pass type II membrane protein</topology>
    </subcellularLocation>
</comment>
<comment type="catalytic activity">
    <reaction evidence="1 7">
        <text>Cleavage of hydrophobic, N-terminal signal or leader sequences from secreted and periplasmic proteins.</text>
        <dbReference type="EC" id="3.4.21.89"/>
    </reaction>
</comment>
<feature type="region of interest" description="Disordered" evidence="8">
    <location>
        <begin position="1"/>
        <end position="47"/>
    </location>
</feature>
<evidence type="ECO:0000256" key="5">
    <source>
        <dbReference type="ARBA" id="ARBA00022801"/>
    </source>
</evidence>
<dbReference type="PROSITE" id="PS00761">
    <property type="entry name" value="SPASE_I_3"/>
    <property type="match status" value="1"/>
</dbReference>
<gene>
    <name evidence="10" type="ORF">JF70_03330</name>
</gene>
<feature type="active site" evidence="6">
    <location>
        <position position="139"/>
    </location>
</feature>
<dbReference type="GO" id="GO:0009003">
    <property type="term" value="F:signal peptidase activity"/>
    <property type="evidence" value="ECO:0007669"/>
    <property type="project" value="UniProtKB-EC"/>
</dbReference>
<dbReference type="PATRIC" id="fig|1684.5.peg.351"/>
<dbReference type="PANTHER" id="PTHR43390">
    <property type="entry name" value="SIGNAL PEPTIDASE I"/>
    <property type="match status" value="1"/>
</dbReference>
<name>A0A0F4L1Y6_9BIFI</name>
<feature type="domain" description="Peptidase S26" evidence="9">
    <location>
        <begin position="57"/>
        <end position="230"/>
    </location>
</feature>
<dbReference type="EMBL" id="JWMF01000003">
    <property type="protein sequence ID" value="KJY52243.1"/>
    <property type="molecule type" value="Genomic_DNA"/>
</dbReference>
<evidence type="ECO:0000313" key="11">
    <source>
        <dbReference type="Proteomes" id="UP000033567"/>
    </source>
</evidence>
<keyword evidence="11" id="KW-1185">Reference proteome</keyword>
<evidence type="ECO:0000256" key="6">
    <source>
        <dbReference type="PIRSR" id="PIRSR600223-1"/>
    </source>
</evidence>
<dbReference type="InterPro" id="IPR019758">
    <property type="entry name" value="Pept_S26A_signal_pept_1_CS"/>
</dbReference>
<reference evidence="10 11" key="1">
    <citation type="submission" date="2014-12" db="EMBL/GenBank/DDBJ databases">
        <title>Comparative genomics of the lactic acid bacteria isolated from the honey bee gut.</title>
        <authorList>
            <person name="Ellegaard K.M."/>
            <person name="Tamarit D."/>
            <person name="Javelind E."/>
            <person name="Olofsson T."/>
            <person name="Andersson S.G."/>
            <person name="Vasquez A."/>
        </authorList>
    </citation>
    <scope>NUCLEOTIDE SEQUENCE [LARGE SCALE GENOMIC DNA]</scope>
    <source>
        <strain evidence="10 11">Bin7</strain>
    </source>
</reference>
<protein>
    <recommendedName>
        <fullName evidence="4 7">Signal peptidase I</fullName>
        <ecNumber evidence="4 7">3.4.21.89</ecNumber>
    </recommendedName>
</protein>
<dbReference type="AlphaFoldDB" id="A0A0F4L1Y6"/>
<dbReference type="InterPro" id="IPR036286">
    <property type="entry name" value="LexA/Signal_pep-like_sf"/>
</dbReference>
<keyword evidence="7" id="KW-0472">Membrane</keyword>
<dbReference type="Proteomes" id="UP000033567">
    <property type="component" value="Unassembled WGS sequence"/>
</dbReference>
<evidence type="ECO:0000313" key="10">
    <source>
        <dbReference type="EMBL" id="KJY52243.1"/>
    </source>
</evidence>
<evidence type="ECO:0000256" key="3">
    <source>
        <dbReference type="ARBA" id="ARBA00009370"/>
    </source>
</evidence>
<comment type="caution">
    <text evidence="10">The sequence shown here is derived from an EMBL/GenBank/DDBJ whole genome shotgun (WGS) entry which is preliminary data.</text>
</comment>
<keyword evidence="5 7" id="KW-0378">Hydrolase</keyword>
<evidence type="ECO:0000256" key="1">
    <source>
        <dbReference type="ARBA" id="ARBA00000677"/>
    </source>
</evidence>
<keyword evidence="7" id="KW-1133">Transmembrane helix</keyword>
<dbReference type="GO" id="GO:0006465">
    <property type="term" value="P:signal peptide processing"/>
    <property type="evidence" value="ECO:0007669"/>
    <property type="project" value="InterPro"/>
</dbReference>
<evidence type="ECO:0000256" key="7">
    <source>
        <dbReference type="RuleBase" id="RU362042"/>
    </source>
</evidence>
<dbReference type="RefSeq" id="WP_052690670.1">
    <property type="nucleotide sequence ID" value="NZ_KQ033885.1"/>
</dbReference>
<feature type="active site" evidence="6">
    <location>
        <position position="85"/>
    </location>
</feature>
<dbReference type="PANTHER" id="PTHR43390:SF1">
    <property type="entry name" value="CHLOROPLAST PROCESSING PEPTIDASE"/>
    <property type="match status" value="1"/>
</dbReference>
<dbReference type="Pfam" id="PF10502">
    <property type="entry name" value="Peptidase_S26"/>
    <property type="match status" value="1"/>
</dbReference>
<accession>A0A0F4L1Y6</accession>
<feature type="transmembrane region" description="Helical" evidence="7">
    <location>
        <begin position="57"/>
        <end position="81"/>
    </location>
</feature>
<evidence type="ECO:0000256" key="4">
    <source>
        <dbReference type="ARBA" id="ARBA00013208"/>
    </source>
</evidence>
<dbReference type="CDD" id="cd06530">
    <property type="entry name" value="S26_SPase_I"/>
    <property type="match status" value="1"/>
</dbReference>
<dbReference type="NCBIfam" id="TIGR02227">
    <property type="entry name" value="sigpep_I_bact"/>
    <property type="match status" value="1"/>
</dbReference>
<keyword evidence="7" id="KW-0645">Protease</keyword>
<dbReference type="SUPFAM" id="SSF51306">
    <property type="entry name" value="LexA/Signal peptidase"/>
    <property type="match status" value="1"/>
</dbReference>
<dbReference type="PRINTS" id="PR00727">
    <property type="entry name" value="LEADERPTASE"/>
</dbReference>